<dbReference type="Pfam" id="PF10025">
    <property type="entry name" value="DUF2267"/>
    <property type="match status" value="1"/>
</dbReference>
<reference evidence="1" key="2">
    <citation type="submission" date="2016-10" db="EMBL/GenBank/DDBJ databases">
        <authorList>
            <person name="de Groot N.N."/>
        </authorList>
    </citation>
    <scope>NUCLEOTIDE SEQUENCE [LARGE SCALE GENOMIC DNA]</scope>
    <source>
        <strain evidence="1">ATCC 20501</strain>
    </source>
</reference>
<name>A0A1H6AFC6_9PSEU</name>
<reference evidence="3 4" key="1">
    <citation type="submission" date="2016-10" db="EMBL/GenBank/DDBJ databases">
        <authorList>
            <person name="Varghese N."/>
            <person name="Submissions S."/>
        </authorList>
    </citation>
    <scope>NUCLEOTIDE SEQUENCE [LARGE SCALE GENOMIC DNA]</scope>
    <source>
        <strain evidence="4">ATCC 20501</strain>
        <strain evidence="2 3">CGMCC 4.3529</strain>
    </source>
</reference>
<accession>A0A1I2BIN8</accession>
<evidence type="ECO:0000313" key="2">
    <source>
        <dbReference type="EMBL" id="SFE55929.1"/>
    </source>
</evidence>
<gene>
    <name evidence="1" type="ORF">SAMN02982929_02292</name>
    <name evidence="2" type="ORF">SAMN05216506_112126</name>
</gene>
<accession>A0A1H6AFC6</accession>
<protein>
    <submittedName>
        <fullName evidence="1">Uncharacterized conserved protein</fullName>
    </submittedName>
</protein>
<keyword evidence="3" id="KW-1185">Reference proteome</keyword>
<dbReference type="AlphaFoldDB" id="A0A1H6AFC6"/>
<dbReference type="InterPro" id="IPR018727">
    <property type="entry name" value="DUF2267"/>
</dbReference>
<dbReference type="Proteomes" id="UP000199690">
    <property type="component" value="Unassembled WGS sequence"/>
</dbReference>
<evidence type="ECO:0000313" key="4">
    <source>
        <dbReference type="Proteomes" id="UP000236729"/>
    </source>
</evidence>
<dbReference type="Proteomes" id="UP000236729">
    <property type="component" value="Unassembled WGS sequence"/>
</dbReference>
<sequence length="85" mass="9048">MPAELAGQLLGGRSPDPEEFDICEFISRVSERSGLDAPQSTYGARVVFGLVHGMAARRAVDAVREALSCDLRVLFDAGSADRPAV</sequence>
<dbReference type="SMR" id="A0A1H6AFC6"/>
<proteinExistence type="predicted"/>
<dbReference type="EMBL" id="FNVB01000003">
    <property type="protein sequence ID" value="SEG47201.1"/>
    <property type="molecule type" value="Genomic_DNA"/>
</dbReference>
<dbReference type="EMBL" id="FOME01000012">
    <property type="protein sequence ID" value="SFE55929.1"/>
    <property type="molecule type" value="Genomic_DNA"/>
</dbReference>
<evidence type="ECO:0000313" key="1">
    <source>
        <dbReference type="EMBL" id="SEG47201.1"/>
    </source>
</evidence>
<evidence type="ECO:0000313" key="3">
    <source>
        <dbReference type="Proteomes" id="UP000199690"/>
    </source>
</evidence>
<organism evidence="1 4">
    <name type="scientific">Saccharopolyspora kobensis</name>
    <dbReference type="NCBI Taxonomy" id="146035"/>
    <lineage>
        <taxon>Bacteria</taxon>
        <taxon>Bacillati</taxon>
        <taxon>Actinomycetota</taxon>
        <taxon>Actinomycetes</taxon>
        <taxon>Pseudonocardiales</taxon>
        <taxon>Pseudonocardiaceae</taxon>
        <taxon>Saccharopolyspora</taxon>
    </lineage>
</organism>